<evidence type="ECO:0008006" key="2">
    <source>
        <dbReference type="Google" id="ProtNLM"/>
    </source>
</evidence>
<organism evidence="1">
    <name type="scientific">gut metagenome</name>
    <dbReference type="NCBI Taxonomy" id="749906"/>
    <lineage>
        <taxon>unclassified sequences</taxon>
        <taxon>metagenomes</taxon>
        <taxon>organismal metagenomes</taxon>
    </lineage>
</organism>
<accession>J9F571</accession>
<proteinExistence type="predicted"/>
<sequence length="44" mass="5302">MPSMVFHIFLCLLLLVMMQVRLLHRWRYGGSIPREVTAFDFTIY</sequence>
<reference evidence="1" key="1">
    <citation type="journal article" date="2012" name="PLoS ONE">
        <title>Gene sets for utilization of primary and secondary nutrition supplies in the distal gut of endangered iberian lynx.</title>
        <authorList>
            <person name="Alcaide M."/>
            <person name="Messina E."/>
            <person name="Richter M."/>
            <person name="Bargiela R."/>
            <person name="Peplies J."/>
            <person name="Huws S.A."/>
            <person name="Newbold C.J."/>
            <person name="Golyshin P.N."/>
            <person name="Simon M.A."/>
            <person name="Lopez G."/>
            <person name="Yakimov M.M."/>
            <person name="Ferrer M."/>
        </authorList>
    </citation>
    <scope>NUCLEOTIDE SEQUENCE</scope>
</reference>
<gene>
    <name evidence="1" type="ORF">EVA_22248</name>
</gene>
<protein>
    <recommendedName>
        <fullName evidence="2">Secreted protein</fullName>
    </recommendedName>
</protein>
<evidence type="ECO:0000313" key="1">
    <source>
        <dbReference type="EMBL" id="EJW89648.1"/>
    </source>
</evidence>
<dbReference type="AlphaFoldDB" id="J9F571"/>
<name>J9F571_9ZZZZ</name>
<dbReference type="EMBL" id="AMCI01009345">
    <property type="protein sequence ID" value="EJW89648.1"/>
    <property type="molecule type" value="Genomic_DNA"/>
</dbReference>
<comment type="caution">
    <text evidence="1">The sequence shown here is derived from an EMBL/GenBank/DDBJ whole genome shotgun (WGS) entry which is preliminary data.</text>
</comment>